<keyword evidence="1" id="KW-1133">Transmembrane helix</keyword>
<sequence length="141" mass="16604">MDECTMIMEGNVAFVLELLFILSFFLLCVWLAVRSDNETNTQQVLVTAPVPASYFEEVKQRNVSLLEKGYYLLKQKGQMPVSWVRRQTLIHIKTSRERQLERIEQDYRMNRISEAQYLELMDQILDLLNLEKATQAEEVLD</sequence>
<evidence type="ECO:0000256" key="1">
    <source>
        <dbReference type="SAM" id="Phobius"/>
    </source>
</evidence>
<reference evidence="3" key="1">
    <citation type="journal article" date="2019" name="Int. J. Syst. Evol. Microbiol.">
        <title>The Global Catalogue of Microorganisms (GCM) 10K type strain sequencing project: providing services to taxonomists for standard genome sequencing and annotation.</title>
        <authorList>
            <consortium name="The Broad Institute Genomics Platform"/>
            <consortium name="The Broad Institute Genome Sequencing Center for Infectious Disease"/>
            <person name="Wu L."/>
            <person name="Ma J."/>
        </authorList>
    </citation>
    <scope>NUCLEOTIDE SEQUENCE [LARGE SCALE GENOMIC DNA]</scope>
    <source>
        <strain evidence="3">JCM 17925</strain>
    </source>
</reference>
<keyword evidence="1" id="KW-0472">Membrane</keyword>
<keyword evidence="3" id="KW-1185">Reference proteome</keyword>
<feature type="transmembrane region" description="Helical" evidence="1">
    <location>
        <begin position="12"/>
        <end position="33"/>
    </location>
</feature>
<comment type="caution">
    <text evidence="2">The sequence shown here is derived from an EMBL/GenBank/DDBJ whole genome shotgun (WGS) entry which is preliminary data.</text>
</comment>
<accession>A0ABP8KN70</accession>
<proteinExistence type="predicted"/>
<keyword evidence="1" id="KW-0812">Transmembrane</keyword>
<gene>
    <name evidence="2" type="ORF">GCM10023187_37210</name>
</gene>
<dbReference type="EMBL" id="BAABHB010000008">
    <property type="protein sequence ID" value="GAA4411423.1"/>
    <property type="molecule type" value="Genomic_DNA"/>
</dbReference>
<evidence type="ECO:0000313" key="2">
    <source>
        <dbReference type="EMBL" id="GAA4411423.1"/>
    </source>
</evidence>
<name>A0ABP8KN70_9BACT</name>
<protein>
    <submittedName>
        <fullName evidence="2">Uncharacterized protein</fullName>
    </submittedName>
</protein>
<dbReference type="Proteomes" id="UP001500936">
    <property type="component" value="Unassembled WGS sequence"/>
</dbReference>
<evidence type="ECO:0000313" key="3">
    <source>
        <dbReference type="Proteomes" id="UP001500936"/>
    </source>
</evidence>
<organism evidence="2 3">
    <name type="scientific">Nibrella viscosa</name>
    <dbReference type="NCBI Taxonomy" id="1084524"/>
    <lineage>
        <taxon>Bacteria</taxon>
        <taxon>Pseudomonadati</taxon>
        <taxon>Bacteroidota</taxon>
        <taxon>Cytophagia</taxon>
        <taxon>Cytophagales</taxon>
        <taxon>Spirosomataceae</taxon>
        <taxon>Nibrella</taxon>
    </lineage>
</organism>